<sequence>MMNPEFSENCIIIVDPAMPIHHEAYAIIDYNGELYFRQYIELDSAKVMRCLNSSYPDIELTGDYQIRGCVVQQKQRKQKTLHYYLKDKGKGGNFSKQGEVLEKK</sequence>
<dbReference type="CDD" id="cd06529">
    <property type="entry name" value="S24_LexA-like"/>
    <property type="match status" value="1"/>
</dbReference>
<dbReference type="InterPro" id="IPR015927">
    <property type="entry name" value="Peptidase_S24_S26A/B/C"/>
</dbReference>
<dbReference type="AlphaFoldDB" id="A0A381WZ80"/>
<dbReference type="SUPFAM" id="SSF51306">
    <property type="entry name" value="LexA/Signal peptidase"/>
    <property type="match status" value="1"/>
</dbReference>
<organism evidence="2">
    <name type="scientific">marine metagenome</name>
    <dbReference type="NCBI Taxonomy" id="408172"/>
    <lineage>
        <taxon>unclassified sequences</taxon>
        <taxon>metagenomes</taxon>
        <taxon>ecological metagenomes</taxon>
    </lineage>
</organism>
<proteinExistence type="predicted"/>
<dbReference type="Gene3D" id="2.10.109.10">
    <property type="entry name" value="Umud Fragment, subunit A"/>
    <property type="match status" value="1"/>
</dbReference>
<name>A0A381WZ80_9ZZZZ</name>
<dbReference type="InterPro" id="IPR036286">
    <property type="entry name" value="LexA/Signal_pep-like_sf"/>
</dbReference>
<feature type="domain" description="Peptidase S24/S26A/S26B/S26C" evidence="1">
    <location>
        <begin position="2"/>
        <end position="71"/>
    </location>
</feature>
<evidence type="ECO:0000313" key="2">
    <source>
        <dbReference type="EMBL" id="SVA57784.1"/>
    </source>
</evidence>
<accession>A0A381WZ80</accession>
<protein>
    <recommendedName>
        <fullName evidence="1">Peptidase S24/S26A/S26B/S26C domain-containing protein</fullName>
    </recommendedName>
</protein>
<evidence type="ECO:0000259" key="1">
    <source>
        <dbReference type="Pfam" id="PF00717"/>
    </source>
</evidence>
<dbReference type="EMBL" id="UINC01013361">
    <property type="protein sequence ID" value="SVA57784.1"/>
    <property type="molecule type" value="Genomic_DNA"/>
</dbReference>
<reference evidence="2" key="1">
    <citation type="submission" date="2018-05" db="EMBL/GenBank/DDBJ databases">
        <authorList>
            <person name="Lanie J.A."/>
            <person name="Ng W.-L."/>
            <person name="Kazmierczak K.M."/>
            <person name="Andrzejewski T.M."/>
            <person name="Davidsen T.M."/>
            <person name="Wayne K.J."/>
            <person name="Tettelin H."/>
            <person name="Glass J.I."/>
            <person name="Rusch D."/>
            <person name="Podicherti R."/>
            <person name="Tsui H.-C.T."/>
            <person name="Winkler M.E."/>
        </authorList>
    </citation>
    <scope>NUCLEOTIDE SEQUENCE</scope>
</reference>
<gene>
    <name evidence="2" type="ORF">METZ01_LOCUS110638</name>
</gene>
<dbReference type="InterPro" id="IPR039418">
    <property type="entry name" value="LexA-like"/>
</dbReference>
<dbReference type="Pfam" id="PF00717">
    <property type="entry name" value="Peptidase_S24"/>
    <property type="match status" value="1"/>
</dbReference>